<proteinExistence type="predicted"/>
<sequence>MENIKKFFKWIADHTGISWIAKKVSSGWNWLFSSKANAAQKNISPKRPSDENVNKSPTVSTPMQNETEESVSKTDINVEPAENFPERLNDEPKTVGEIKFEDNQLVLSLKKPLAEGEYKNLDCLSARSSALNKLLVYVKCGKNEYKIVGNDKGFSEIKNVLIEVVTKKNENGEYLNLSTIESKKDNTYRIKEMLGLKDDVTEIKVDSISNQPFKGTALDKHNPIAAQQDAKGTKPSPTIGESEAQIHYISNPSKVGNGYY</sequence>
<dbReference type="EMBL" id="OUNE01000213">
    <property type="protein sequence ID" value="SPP33529.1"/>
    <property type="molecule type" value="Genomic_DNA"/>
</dbReference>
<accession>A0A3B0JEC9</accession>
<feature type="region of interest" description="Disordered" evidence="1">
    <location>
        <begin position="39"/>
        <end position="89"/>
    </location>
</feature>
<evidence type="ECO:0000313" key="2">
    <source>
        <dbReference type="EMBL" id="SPP33529.1"/>
    </source>
</evidence>
<evidence type="ECO:0000256" key="1">
    <source>
        <dbReference type="SAM" id="MobiDB-lite"/>
    </source>
</evidence>
<dbReference type="AlphaFoldDB" id="A0A3B0JEC9"/>
<gene>
    <name evidence="2" type="ORF">WBAD_1200</name>
</gene>
<feature type="compositionally biased region" description="Polar residues" evidence="1">
    <location>
        <begin position="54"/>
        <end position="65"/>
    </location>
</feature>
<name>A0A3B0JEC9_9RICK</name>
<reference evidence="2" key="1">
    <citation type="submission" date="2018-04" db="EMBL/GenBank/DDBJ databases">
        <authorList>
            <person name="Go L.Y."/>
            <person name="Mitchell J.A."/>
        </authorList>
    </citation>
    <scope>NUCLEOTIDE SEQUENCE</scope>
    <source>
        <strain evidence="2">WBAD</strain>
    </source>
</reference>
<protein>
    <submittedName>
        <fullName evidence="2">Uncharacterized protein</fullName>
    </submittedName>
</protein>
<organism evidence="2">
    <name type="scientific">Wolbachia endosymbiont of Aleurodicus dispersus</name>
    <dbReference type="NCBI Taxonomy" id="1288877"/>
    <lineage>
        <taxon>Bacteria</taxon>
        <taxon>Pseudomonadati</taxon>
        <taxon>Pseudomonadota</taxon>
        <taxon>Alphaproteobacteria</taxon>
        <taxon>Rickettsiales</taxon>
        <taxon>Anaplasmataceae</taxon>
        <taxon>Wolbachieae</taxon>
        <taxon>Wolbachia</taxon>
    </lineage>
</organism>